<feature type="region of interest" description="Disordered" evidence="1">
    <location>
        <begin position="1"/>
        <end position="22"/>
    </location>
</feature>
<reference evidence="2 3" key="1">
    <citation type="submission" date="2020-08" db="EMBL/GenBank/DDBJ databases">
        <title>Novel species isolated from subtropical streams in China.</title>
        <authorList>
            <person name="Lu H."/>
        </authorList>
    </citation>
    <scope>NUCLEOTIDE SEQUENCE [LARGE SCALE GENOMIC DNA]</scope>
    <source>
        <strain evidence="2 3">CY18W</strain>
    </source>
</reference>
<dbReference type="SUPFAM" id="SSF52096">
    <property type="entry name" value="ClpP/crotonase"/>
    <property type="match status" value="1"/>
</dbReference>
<gene>
    <name evidence="2" type="ORF">H8L32_16735</name>
</gene>
<evidence type="ECO:0000313" key="2">
    <source>
        <dbReference type="EMBL" id="MBC3919140.1"/>
    </source>
</evidence>
<proteinExistence type="predicted"/>
<organism evidence="2 3">
    <name type="scientific">Undibacterium hunanense</name>
    <dbReference type="NCBI Taxonomy" id="2762292"/>
    <lineage>
        <taxon>Bacteria</taxon>
        <taxon>Pseudomonadati</taxon>
        <taxon>Pseudomonadota</taxon>
        <taxon>Betaproteobacteria</taxon>
        <taxon>Burkholderiales</taxon>
        <taxon>Oxalobacteraceae</taxon>
        <taxon>Undibacterium</taxon>
    </lineage>
</organism>
<comment type="caution">
    <text evidence="2">The sequence shown here is derived from an EMBL/GenBank/DDBJ whole genome shotgun (WGS) entry which is preliminary data.</text>
</comment>
<name>A0ABR6ZUF1_9BURK</name>
<protein>
    <submittedName>
        <fullName evidence="2">Uncharacterized protein</fullName>
    </submittedName>
</protein>
<sequence length="206" mass="22577">MPSLADTSSSDQANVPTPSTPHLRHLVTGTLTREHIAALDAALAAKPDLKEIELIDIPGASGIAPEIAYQFQWRINQHQLHTFARGECASTCAYIFLMGHERTLLPARIGGETVLLMHSIHSAATGAFERTYNDDLISIVHQRSQGKLPLDLLNKMYDTTDRSGGIYIYRKPISTGGHVFFQAQYGAKRIKISDATPADLGIKIDE</sequence>
<keyword evidence="3" id="KW-1185">Reference proteome</keyword>
<evidence type="ECO:0000313" key="3">
    <source>
        <dbReference type="Proteomes" id="UP000650424"/>
    </source>
</evidence>
<feature type="compositionally biased region" description="Polar residues" evidence="1">
    <location>
        <begin position="1"/>
        <end position="17"/>
    </location>
</feature>
<dbReference type="Proteomes" id="UP000650424">
    <property type="component" value="Unassembled WGS sequence"/>
</dbReference>
<dbReference type="RefSeq" id="WP_186948403.1">
    <property type="nucleotide sequence ID" value="NZ_JACOGF010000008.1"/>
</dbReference>
<dbReference type="EMBL" id="JACOGF010000008">
    <property type="protein sequence ID" value="MBC3919140.1"/>
    <property type="molecule type" value="Genomic_DNA"/>
</dbReference>
<dbReference type="InterPro" id="IPR029045">
    <property type="entry name" value="ClpP/crotonase-like_dom_sf"/>
</dbReference>
<accession>A0ABR6ZUF1</accession>
<evidence type="ECO:0000256" key="1">
    <source>
        <dbReference type="SAM" id="MobiDB-lite"/>
    </source>
</evidence>